<dbReference type="Proteomes" id="UP001590950">
    <property type="component" value="Unassembled WGS sequence"/>
</dbReference>
<sequence>MATDSIPKVRNLPPIYFKTDKAHASGNMIFKHFNAIHNTLFATGSAEYASNHNPALYIDDHCVGNTPPIRGWTVHDDGALVIDNSNLSLNQGTINGYRVEDFHESQKQQFRGLLDLIDYRLSITNEKTGNMWKDAANSFSIGGIAKHRDISSIRALLDFAGHLSPERELGFDYEDYNQGTFYEWGLLFGSSKDPADVCVWNEIRAAWYCCFNIVDPEVETRVLWRSSDWGTFTLLQEF</sequence>
<protein>
    <submittedName>
        <fullName evidence="1">Uncharacterized protein</fullName>
    </submittedName>
</protein>
<reference evidence="1 2" key="1">
    <citation type="submission" date="2024-09" db="EMBL/GenBank/DDBJ databases">
        <title>Rethinking Asexuality: The Enigmatic Case of Functional Sexual Genes in Lepraria (Stereocaulaceae).</title>
        <authorList>
            <person name="Doellman M."/>
            <person name="Sun Y."/>
            <person name="Barcenas-Pena A."/>
            <person name="Lumbsch H.T."/>
            <person name="Grewe F."/>
        </authorList>
    </citation>
    <scope>NUCLEOTIDE SEQUENCE [LARGE SCALE GENOMIC DNA]</scope>
    <source>
        <strain evidence="1 2">Mercado 3170</strain>
    </source>
</reference>
<organism evidence="1 2">
    <name type="scientific">Stereocaulon virgatum</name>
    <dbReference type="NCBI Taxonomy" id="373712"/>
    <lineage>
        <taxon>Eukaryota</taxon>
        <taxon>Fungi</taxon>
        <taxon>Dikarya</taxon>
        <taxon>Ascomycota</taxon>
        <taxon>Pezizomycotina</taxon>
        <taxon>Lecanoromycetes</taxon>
        <taxon>OSLEUM clade</taxon>
        <taxon>Lecanoromycetidae</taxon>
        <taxon>Lecanorales</taxon>
        <taxon>Lecanorineae</taxon>
        <taxon>Stereocaulaceae</taxon>
        <taxon>Stereocaulon</taxon>
    </lineage>
</organism>
<proteinExistence type="predicted"/>
<keyword evidence="2" id="KW-1185">Reference proteome</keyword>
<evidence type="ECO:0000313" key="1">
    <source>
        <dbReference type="EMBL" id="KAL2038111.1"/>
    </source>
</evidence>
<comment type="caution">
    <text evidence="1">The sequence shown here is derived from an EMBL/GenBank/DDBJ whole genome shotgun (WGS) entry which is preliminary data.</text>
</comment>
<dbReference type="EMBL" id="JBEFKJ010000034">
    <property type="protein sequence ID" value="KAL2038111.1"/>
    <property type="molecule type" value="Genomic_DNA"/>
</dbReference>
<evidence type="ECO:0000313" key="2">
    <source>
        <dbReference type="Proteomes" id="UP001590950"/>
    </source>
</evidence>
<name>A0ABR3ZYN2_9LECA</name>
<gene>
    <name evidence="1" type="ORF">N7G274_009058</name>
</gene>
<accession>A0ABR3ZYN2</accession>